<dbReference type="AlphaFoldDB" id="A0A0U3R5U6"/>
<gene>
    <name evidence="1" type="ORF">AU252_04835</name>
</gene>
<evidence type="ECO:0000313" key="1">
    <source>
        <dbReference type="EMBL" id="ALV40577.1"/>
    </source>
</evidence>
<reference evidence="1 2" key="1">
    <citation type="submission" date="2015-12" db="EMBL/GenBank/DDBJ databases">
        <authorList>
            <person name="Shamseldin A."/>
            <person name="Moawad H."/>
            <person name="Abd El-Rahim W.M."/>
            <person name="Sadowsky M.J."/>
        </authorList>
    </citation>
    <scope>NUCLEOTIDE SEQUENCE [LARGE SCALE GENOMIC DNA]</scope>
    <source>
        <strain evidence="1 2">Ar51</strain>
    </source>
</reference>
<dbReference type="KEGG" id="psul:AU252_04835"/>
<accession>A0A0U3R5U6</accession>
<protein>
    <submittedName>
        <fullName evidence="1">Uncharacterized protein</fullName>
    </submittedName>
</protein>
<dbReference type="EMBL" id="CP013747">
    <property type="protein sequence ID" value="ALV40577.1"/>
    <property type="molecule type" value="Genomic_DNA"/>
</dbReference>
<sequence>MIDRPVFHHIDLVIAQYGHPLPAGGGLHRLELAEASGLCVGGAAAVDVLADERTELTFWYWHEVRASLCSGMDSITPLLAH</sequence>
<name>A0A0U3R5U6_9MICC</name>
<dbReference type="Proteomes" id="UP000065151">
    <property type="component" value="Chromosome"/>
</dbReference>
<evidence type="ECO:0000313" key="2">
    <source>
        <dbReference type="Proteomes" id="UP000065151"/>
    </source>
</evidence>
<proteinExistence type="predicted"/>
<organism evidence="1">
    <name type="scientific">Pseudarthrobacter sulfonivorans</name>
    <dbReference type="NCBI Taxonomy" id="121292"/>
    <lineage>
        <taxon>Bacteria</taxon>
        <taxon>Bacillati</taxon>
        <taxon>Actinomycetota</taxon>
        <taxon>Actinomycetes</taxon>
        <taxon>Micrococcales</taxon>
        <taxon>Micrococcaceae</taxon>
        <taxon>Pseudarthrobacter</taxon>
    </lineage>
</organism>
<dbReference type="STRING" id="121292.AU252_04835"/>